<reference evidence="1 2" key="1">
    <citation type="submission" date="2016-07" db="EMBL/GenBank/DDBJ databases">
        <title>Pervasive Adenine N6-methylation of Active Genes in Fungi.</title>
        <authorList>
            <consortium name="DOE Joint Genome Institute"/>
            <person name="Mondo S.J."/>
            <person name="Dannebaum R.O."/>
            <person name="Kuo R.C."/>
            <person name="Labutti K."/>
            <person name="Haridas S."/>
            <person name="Kuo A."/>
            <person name="Salamov A."/>
            <person name="Ahrendt S.R."/>
            <person name="Lipzen A."/>
            <person name="Sullivan W."/>
            <person name="Andreopoulos W.B."/>
            <person name="Clum A."/>
            <person name="Lindquist E."/>
            <person name="Daum C."/>
            <person name="Ramamoorthy G.K."/>
            <person name="Gryganskyi A."/>
            <person name="Culley D."/>
            <person name="Magnuson J.K."/>
            <person name="James T.Y."/>
            <person name="O'Malley M.A."/>
            <person name="Stajich J.E."/>
            <person name="Spatafora J.W."/>
            <person name="Visel A."/>
            <person name="Grigoriev I.V."/>
        </authorList>
    </citation>
    <scope>NUCLEOTIDE SEQUENCE [LARGE SCALE GENOMIC DNA]</scope>
    <source>
        <strain evidence="1 2">62-1032</strain>
    </source>
</reference>
<organism evidence="1 2">
    <name type="scientific">Leucosporidium creatinivorum</name>
    <dbReference type="NCBI Taxonomy" id="106004"/>
    <lineage>
        <taxon>Eukaryota</taxon>
        <taxon>Fungi</taxon>
        <taxon>Dikarya</taxon>
        <taxon>Basidiomycota</taxon>
        <taxon>Pucciniomycotina</taxon>
        <taxon>Microbotryomycetes</taxon>
        <taxon>Leucosporidiales</taxon>
        <taxon>Leucosporidium</taxon>
    </lineage>
</organism>
<proteinExistence type="predicted"/>
<dbReference type="SUPFAM" id="SSF47616">
    <property type="entry name" value="GST C-terminal domain-like"/>
    <property type="match status" value="1"/>
</dbReference>
<dbReference type="Gene3D" id="3.40.30.10">
    <property type="entry name" value="Glutaredoxin"/>
    <property type="match status" value="1"/>
</dbReference>
<evidence type="ECO:0000313" key="1">
    <source>
        <dbReference type="EMBL" id="ORY88084.1"/>
    </source>
</evidence>
<gene>
    <name evidence="1" type="ORF">BCR35DRAFT_277124</name>
</gene>
<name>A0A1Y2FXP9_9BASI</name>
<keyword evidence="2" id="KW-1185">Reference proteome</keyword>
<dbReference type="Proteomes" id="UP000193467">
    <property type="component" value="Unassembled WGS sequence"/>
</dbReference>
<dbReference type="InterPro" id="IPR036282">
    <property type="entry name" value="Glutathione-S-Trfase_C_sf"/>
</dbReference>
<evidence type="ECO:0008006" key="3">
    <source>
        <dbReference type="Google" id="ProtNLM"/>
    </source>
</evidence>
<dbReference type="OrthoDB" id="412788at2759"/>
<dbReference type="InterPro" id="IPR036249">
    <property type="entry name" value="Thioredoxin-like_sf"/>
</dbReference>
<dbReference type="EMBL" id="MCGR01000012">
    <property type="protein sequence ID" value="ORY88084.1"/>
    <property type="molecule type" value="Genomic_DNA"/>
</dbReference>
<dbReference type="AlphaFoldDB" id="A0A1Y2FXP9"/>
<comment type="caution">
    <text evidence="1">The sequence shown here is derived from an EMBL/GenBank/DDBJ whole genome shotgun (WGS) entry which is preliminary data.</text>
</comment>
<dbReference type="SUPFAM" id="SSF52833">
    <property type="entry name" value="Thioredoxin-like"/>
    <property type="match status" value="1"/>
</dbReference>
<dbReference type="InParanoid" id="A0A1Y2FXP9"/>
<dbReference type="STRING" id="106004.A0A1Y2FXP9"/>
<protein>
    <recommendedName>
        <fullName evidence="3">GST C-terminal domain-containing protein</fullName>
    </recommendedName>
</protein>
<sequence>MTSVPKATLYSFPAGSVWSAVPLLTAVEKGFTDNELEKRVVNLLEGQNFAPAFLKISPKGTVPALVAPYEHTISEDLPTKYKSLTSTIEIADFLDASTLTTSHPAPSLSPATIQGAADSTFFIQLVHSESAPDPNALLLSFRSDEERQAKLADVPGKFLKGRQEALERYAKESEGSPDASGRLATFYENKIKENGGLLAIYEGKQDAQGWIEKSTKMWSDLSKTVQTVEEKLKSGFLVGDQIALADLHVGAFFARILAVAGATSISDLQSAIPLLDKNLVNGVKVGPKLTAYLTALFARESFKEVYGEGLH</sequence>
<accession>A0A1Y2FXP9</accession>
<dbReference type="Gene3D" id="1.20.1050.10">
    <property type="match status" value="1"/>
</dbReference>
<evidence type="ECO:0000313" key="2">
    <source>
        <dbReference type="Proteomes" id="UP000193467"/>
    </source>
</evidence>